<dbReference type="EnsemblMetazoa" id="HelroT151316">
    <property type="protein sequence ID" value="HelroP151316"/>
    <property type="gene ID" value="HelroG151316"/>
</dbReference>
<dbReference type="OMA" id="DAMEHYD"/>
<dbReference type="GeneID" id="20197095"/>
<dbReference type="InterPro" id="IPR036465">
    <property type="entry name" value="vWFA_dom_sf"/>
</dbReference>
<dbReference type="SMART" id="SM00327">
    <property type="entry name" value="VWA"/>
    <property type="match status" value="1"/>
</dbReference>
<dbReference type="GO" id="GO:0016567">
    <property type="term" value="P:protein ubiquitination"/>
    <property type="evidence" value="ECO:0000318"/>
    <property type="project" value="GO_Central"/>
</dbReference>
<keyword evidence="4" id="KW-1185">Reference proteome</keyword>
<dbReference type="InParanoid" id="T1EKJ5"/>
<dbReference type="InterPro" id="IPR002035">
    <property type="entry name" value="VWF_A"/>
</dbReference>
<dbReference type="HOGENOM" id="CLU_035766_0_0_1"/>
<reference evidence="2 4" key="2">
    <citation type="journal article" date="2013" name="Nature">
        <title>Insights into bilaterian evolution from three spiralian genomes.</title>
        <authorList>
            <person name="Simakov O."/>
            <person name="Marletaz F."/>
            <person name="Cho S.J."/>
            <person name="Edsinger-Gonzales E."/>
            <person name="Havlak P."/>
            <person name="Hellsten U."/>
            <person name="Kuo D.H."/>
            <person name="Larsson T."/>
            <person name="Lv J."/>
            <person name="Arendt D."/>
            <person name="Savage R."/>
            <person name="Osoegawa K."/>
            <person name="de Jong P."/>
            <person name="Grimwood J."/>
            <person name="Chapman J.A."/>
            <person name="Shapiro H."/>
            <person name="Aerts A."/>
            <person name="Otillar R.P."/>
            <person name="Terry A.Y."/>
            <person name="Boore J.L."/>
            <person name="Grigoriev I.V."/>
            <person name="Lindberg D.R."/>
            <person name="Seaver E.C."/>
            <person name="Weisblat D.A."/>
            <person name="Putnam N.H."/>
            <person name="Rokhsar D.S."/>
        </authorList>
    </citation>
    <scope>NUCLEOTIDE SEQUENCE</scope>
</reference>
<feature type="domain" description="VWFA" evidence="1">
    <location>
        <begin position="35"/>
        <end position="231"/>
    </location>
</feature>
<evidence type="ECO:0000313" key="2">
    <source>
        <dbReference type="EMBL" id="ESN93558.1"/>
    </source>
</evidence>
<evidence type="ECO:0000313" key="4">
    <source>
        <dbReference type="Proteomes" id="UP000015101"/>
    </source>
</evidence>
<dbReference type="Proteomes" id="UP000015101">
    <property type="component" value="Unassembled WGS sequence"/>
</dbReference>
<dbReference type="GO" id="GO:0005634">
    <property type="term" value="C:nucleus"/>
    <property type="evidence" value="ECO:0000318"/>
    <property type="project" value="GO_Central"/>
</dbReference>
<protein>
    <recommendedName>
        <fullName evidence="1">VWFA domain-containing protein</fullName>
    </recommendedName>
</protein>
<evidence type="ECO:0000259" key="1">
    <source>
        <dbReference type="PROSITE" id="PS50234"/>
    </source>
</evidence>
<dbReference type="eggNOG" id="KOG1327">
    <property type="taxonomic scope" value="Eukaryota"/>
</dbReference>
<dbReference type="AlphaFoldDB" id="T1EKJ5"/>
<dbReference type="Pfam" id="PF07002">
    <property type="entry name" value="Copine"/>
    <property type="match status" value="1"/>
</dbReference>
<gene>
    <name evidence="3" type="primary">20197095</name>
    <name evidence="2" type="ORF">HELRODRAFT_151316</name>
</gene>
<reference evidence="4" key="1">
    <citation type="submission" date="2012-12" db="EMBL/GenBank/DDBJ databases">
        <authorList>
            <person name="Hellsten U."/>
            <person name="Grimwood J."/>
            <person name="Chapman J.A."/>
            <person name="Shapiro H."/>
            <person name="Aerts A."/>
            <person name="Otillar R.P."/>
            <person name="Terry A.Y."/>
            <person name="Boore J.L."/>
            <person name="Simakov O."/>
            <person name="Marletaz F."/>
            <person name="Cho S.-J."/>
            <person name="Edsinger-Gonzales E."/>
            <person name="Havlak P."/>
            <person name="Kuo D.-H."/>
            <person name="Larsson T."/>
            <person name="Lv J."/>
            <person name="Arendt D."/>
            <person name="Savage R."/>
            <person name="Osoegawa K."/>
            <person name="de Jong P."/>
            <person name="Lindberg D.R."/>
            <person name="Seaver E.C."/>
            <person name="Weisblat D.A."/>
            <person name="Putnam N.H."/>
            <person name="Grigoriev I.V."/>
            <person name="Rokhsar D.S."/>
        </authorList>
    </citation>
    <scope>NUCLEOTIDE SEQUENCE</scope>
</reference>
<proteinExistence type="predicted"/>
<dbReference type="EMBL" id="AMQM01007398">
    <property type="status" value="NOT_ANNOTATED_CDS"/>
    <property type="molecule type" value="Genomic_DNA"/>
</dbReference>
<dbReference type="EMBL" id="KB097605">
    <property type="protein sequence ID" value="ESN93558.1"/>
    <property type="molecule type" value="Genomic_DNA"/>
</dbReference>
<dbReference type="CTD" id="20197095"/>
<reference evidence="3" key="3">
    <citation type="submission" date="2015-06" db="UniProtKB">
        <authorList>
            <consortium name="EnsemblMetazoa"/>
        </authorList>
    </citation>
    <scope>IDENTIFICATION</scope>
</reference>
<dbReference type="SUPFAM" id="SSF53300">
    <property type="entry name" value="vWA-like"/>
    <property type="match status" value="1"/>
</dbReference>
<organism evidence="3 4">
    <name type="scientific">Helobdella robusta</name>
    <name type="common">Californian leech</name>
    <dbReference type="NCBI Taxonomy" id="6412"/>
    <lineage>
        <taxon>Eukaryota</taxon>
        <taxon>Metazoa</taxon>
        <taxon>Spiralia</taxon>
        <taxon>Lophotrochozoa</taxon>
        <taxon>Annelida</taxon>
        <taxon>Clitellata</taxon>
        <taxon>Hirudinea</taxon>
        <taxon>Rhynchobdellida</taxon>
        <taxon>Glossiphoniidae</taxon>
        <taxon>Helobdella</taxon>
    </lineage>
</organism>
<accession>T1EKJ5</accession>
<dbReference type="PANTHER" id="PTHR45751:SF53">
    <property type="entry name" value="VWFA DOMAIN-CONTAINING PROTEIN"/>
    <property type="match status" value="1"/>
</dbReference>
<evidence type="ECO:0000313" key="3">
    <source>
        <dbReference type="EnsemblMetazoa" id="HelroP151316"/>
    </source>
</evidence>
<dbReference type="PANTHER" id="PTHR45751">
    <property type="entry name" value="COPINE FAMILY PROTEIN 1"/>
    <property type="match status" value="1"/>
</dbReference>
<dbReference type="GO" id="GO:0004842">
    <property type="term" value="F:ubiquitin-protein transferase activity"/>
    <property type="evidence" value="ECO:0000318"/>
    <property type="project" value="GO_Central"/>
</dbReference>
<dbReference type="InterPro" id="IPR052079">
    <property type="entry name" value="E3_ligase/Copine_domain"/>
</dbReference>
<dbReference type="KEGG" id="hro:HELRODRAFT_151316"/>
<dbReference type="Gene3D" id="3.40.50.410">
    <property type="entry name" value="von Willebrand factor, type A domain"/>
    <property type="match status" value="1"/>
</dbReference>
<dbReference type="InterPro" id="IPR010734">
    <property type="entry name" value="Copine_C"/>
</dbReference>
<dbReference type="PROSITE" id="PS50234">
    <property type="entry name" value="VWFA"/>
    <property type="match status" value="1"/>
</dbReference>
<name>T1EKJ5_HELRO</name>
<sequence length="259" mass="29293">SSADEKQDEASIIERFSSFEEVTNACRTAGLDRCNLILGIDYSASNEWQGRKTFGQGCLHKTSGNKVYNPYQKVIWVLGQTLAPFDEDGRIPSFGFADYETRNKTIFSLTKSGLPCQGFSEVLDCYNQVVEFVYYGGPTSFVPIIDKAMKIVINSDNNYHILIVITDGQLPEEEFSKTQKTLVKASQLPLSIIVIGVGDGPWDKMQRLENPDKRYFNNFRFVEYHKTTNKMKHPDALLALGALMDIPDQYKRIAELGYI</sequence>
<dbReference type="OrthoDB" id="5855668at2759"/>
<dbReference type="RefSeq" id="XP_009028410.1">
    <property type="nucleotide sequence ID" value="XM_009030162.1"/>
</dbReference>
<dbReference type="STRING" id="6412.T1EKJ5"/>